<gene>
    <name evidence="8" type="ORF">A2954_03085</name>
</gene>
<dbReference type="GO" id="GO:0046872">
    <property type="term" value="F:metal ion binding"/>
    <property type="evidence" value="ECO:0007669"/>
    <property type="project" value="UniProtKB-KW"/>
</dbReference>
<dbReference type="AlphaFoldDB" id="A0A1F7IAH8"/>
<dbReference type="InterPro" id="IPR023091">
    <property type="entry name" value="MetalPrtase_cat_dom_sf_prd"/>
</dbReference>
<proteinExistence type="inferred from homology"/>
<keyword evidence="4" id="KW-0479">Metal-binding</keyword>
<dbReference type="EMBL" id="MGAG01000026">
    <property type="protein sequence ID" value="OGK40360.1"/>
    <property type="molecule type" value="Genomic_DNA"/>
</dbReference>
<sequence>MLNIISSSRYKINRKLIKKTLNEVFTGYNLPDNAIINLVFIGKKKMRDIAVKYKQENVALPVLSFAFDSRDKETHSESPYGEIFICYPQAVLLAAERQKKVDDMLTNLIKHGLDNILK</sequence>
<dbReference type="STRING" id="1802056.A2954_03085"/>
<evidence type="ECO:0000256" key="4">
    <source>
        <dbReference type="ARBA" id="ARBA00022723"/>
    </source>
</evidence>
<dbReference type="GO" id="GO:0006364">
    <property type="term" value="P:rRNA processing"/>
    <property type="evidence" value="ECO:0007669"/>
    <property type="project" value="InterPro"/>
</dbReference>
<accession>A0A1F7IAH8</accession>
<dbReference type="Pfam" id="PF02130">
    <property type="entry name" value="YbeY"/>
    <property type="match status" value="1"/>
</dbReference>
<comment type="similarity">
    <text evidence="2">Belongs to the endoribonuclease YbeY family.</text>
</comment>
<evidence type="ECO:0000313" key="9">
    <source>
        <dbReference type="Proteomes" id="UP000177698"/>
    </source>
</evidence>
<keyword evidence="7" id="KW-0862">Zinc</keyword>
<keyword evidence="5" id="KW-0255">Endonuclease</keyword>
<evidence type="ECO:0000256" key="7">
    <source>
        <dbReference type="ARBA" id="ARBA00022833"/>
    </source>
</evidence>
<evidence type="ECO:0000256" key="5">
    <source>
        <dbReference type="ARBA" id="ARBA00022759"/>
    </source>
</evidence>
<dbReference type="InterPro" id="IPR002036">
    <property type="entry name" value="YbeY"/>
</dbReference>
<dbReference type="Gene3D" id="3.40.390.30">
    <property type="entry name" value="Metalloproteases ('zincins'), catalytic domain"/>
    <property type="match status" value="1"/>
</dbReference>
<evidence type="ECO:0000313" key="8">
    <source>
        <dbReference type="EMBL" id="OGK40360.1"/>
    </source>
</evidence>
<protein>
    <recommendedName>
        <fullName evidence="10">rRNA maturation RNase YbeY</fullName>
    </recommendedName>
</protein>
<evidence type="ECO:0000256" key="1">
    <source>
        <dbReference type="ARBA" id="ARBA00001947"/>
    </source>
</evidence>
<keyword evidence="3" id="KW-0540">Nuclease</keyword>
<dbReference type="SUPFAM" id="SSF55486">
    <property type="entry name" value="Metalloproteases ('zincins'), catalytic domain"/>
    <property type="match status" value="1"/>
</dbReference>
<dbReference type="Proteomes" id="UP000177698">
    <property type="component" value="Unassembled WGS sequence"/>
</dbReference>
<name>A0A1F7IAH8_9BACT</name>
<reference evidence="8 9" key="1">
    <citation type="journal article" date="2016" name="Nat. Commun.">
        <title>Thousands of microbial genomes shed light on interconnected biogeochemical processes in an aquifer system.</title>
        <authorList>
            <person name="Anantharaman K."/>
            <person name="Brown C.T."/>
            <person name="Hug L.A."/>
            <person name="Sharon I."/>
            <person name="Castelle C.J."/>
            <person name="Probst A.J."/>
            <person name="Thomas B.C."/>
            <person name="Singh A."/>
            <person name="Wilkins M.J."/>
            <person name="Karaoz U."/>
            <person name="Brodie E.L."/>
            <person name="Williams K.H."/>
            <person name="Hubbard S.S."/>
            <person name="Banfield J.F."/>
        </authorList>
    </citation>
    <scope>NUCLEOTIDE SEQUENCE [LARGE SCALE GENOMIC DNA]</scope>
</reference>
<dbReference type="GO" id="GO:0004222">
    <property type="term" value="F:metalloendopeptidase activity"/>
    <property type="evidence" value="ECO:0007669"/>
    <property type="project" value="InterPro"/>
</dbReference>
<evidence type="ECO:0000256" key="3">
    <source>
        <dbReference type="ARBA" id="ARBA00022722"/>
    </source>
</evidence>
<comment type="cofactor">
    <cofactor evidence="1">
        <name>Zn(2+)</name>
        <dbReference type="ChEBI" id="CHEBI:29105"/>
    </cofactor>
</comment>
<dbReference type="NCBIfam" id="TIGR00043">
    <property type="entry name" value="rRNA maturation RNase YbeY"/>
    <property type="match status" value="1"/>
</dbReference>
<evidence type="ECO:0000256" key="6">
    <source>
        <dbReference type="ARBA" id="ARBA00022801"/>
    </source>
</evidence>
<keyword evidence="6" id="KW-0378">Hydrolase</keyword>
<evidence type="ECO:0000256" key="2">
    <source>
        <dbReference type="ARBA" id="ARBA00010875"/>
    </source>
</evidence>
<evidence type="ECO:0008006" key="10">
    <source>
        <dbReference type="Google" id="ProtNLM"/>
    </source>
</evidence>
<comment type="caution">
    <text evidence="8">The sequence shown here is derived from an EMBL/GenBank/DDBJ whole genome shotgun (WGS) entry which is preliminary data.</text>
</comment>
<dbReference type="GO" id="GO:0004519">
    <property type="term" value="F:endonuclease activity"/>
    <property type="evidence" value="ECO:0007669"/>
    <property type="project" value="UniProtKB-KW"/>
</dbReference>
<organism evidence="8 9">
    <name type="scientific">Candidatus Roizmanbacteria bacterium RIFCSPLOWO2_01_FULL_37_12</name>
    <dbReference type="NCBI Taxonomy" id="1802056"/>
    <lineage>
        <taxon>Bacteria</taxon>
        <taxon>Candidatus Roizmaniibacteriota</taxon>
    </lineage>
</organism>